<dbReference type="GeneID" id="70123957"/>
<dbReference type="Proteomes" id="UP000758603">
    <property type="component" value="Unassembled WGS sequence"/>
</dbReference>
<sequence length="341" mass="38425">MTSHSRSEMRLIAMLLLSLVARASPQCPNLPNELTDHAAEITCNYEFSCVEGFFVDYAKTAEQYEGGKVITQPGLGLLDRAYDGEDTHDANESARWARFANYVQRLNSQSKDGESYKVLFLIRHGFGVHNQVMEKVGSQAWNHDWSHRDGDGELIWADAHLVDAGITQAKSLGEFWLNGVQNEAMPLPGTIYTSPLARCLETTKLVYAPVFSAHQRKLQPTIKERLREFLTDHTCDRRSTRSWIHENYPDYIIEEDFGEHDVLWHADKAESMEEHVVRKQKLLEDIFTHDASPFISLTTHSYAISALLSAVGAPMFRVGEGVMVPLFVKAEKIALGTTKGV</sequence>
<proteinExistence type="predicted"/>
<dbReference type="OrthoDB" id="496981at2759"/>
<dbReference type="Pfam" id="PF00300">
    <property type="entry name" value="His_Phos_1"/>
    <property type="match status" value="1"/>
</dbReference>
<dbReference type="GO" id="GO:0016791">
    <property type="term" value="F:phosphatase activity"/>
    <property type="evidence" value="ECO:0007669"/>
    <property type="project" value="TreeGrafter"/>
</dbReference>
<gene>
    <name evidence="2" type="ORF">BKA67DRAFT_14144</name>
</gene>
<dbReference type="SUPFAM" id="SSF53254">
    <property type="entry name" value="Phosphoglycerate mutase-like"/>
    <property type="match status" value="1"/>
</dbReference>
<evidence type="ECO:0000313" key="3">
    <source>
        <dbReference type="Proteomes" id="UP000758603"/>
    </source>
</evidence>
<dbReference type="Gene3D" id="3.40.50.1240">
    <property type="entry name" value="Phosphoglycerate mutase-like"/>
    <property type="match status" value="1"/>
</dbReference>
<organism evidence="2 3">
    <name type="scientific">Truncatella angustata</name>
    <dbReference type="NCBI Taxonomy" id="152316"/>
    <lineage>
        <taxon>Eukaryota</taxon>
        <taxon>Fungi</taxon>
        <taxon>Dikarya</taxon>
        <taxon>Ascomycota</taxon>
        <taxon>Pezizomycotina</taxon>
        <taxon>Sordariomycetes</taxon>
        <taxon>Xylariomycetidae</taxon>
        <taxon>Amphisphaeriales</taxon>
        <taxon>Sporocadaceae</taxon>
        <taxon>Truncatella</taxon>
    </lineage>
</organism>
<feature type="signal peptide" evidence="1">
    <location>
        <begin position="1"/>
        <end position="23"/>
    </location>
</feature>
<dbReference type="CDD" id="cd07067">
    <property type="entry name" value="HP_PGM_like"/>
    <property type="match status" value="1"/>
</dbReference>
<dbReference type="PANTHER" id="PTHR48100:SF1">
    <property type="entry name" value="HISTIDINE PHOSPHATASE FAMILY PROTEIN-RELATED"/>
    <property type="match status" value="1"/>
</dbReference>
<evidence type="ECO:0000313" key="2">
    <source>
        <dbReference type="EMBL" id="KAH6659452.1"/>
    </source>
</evidence>
<dbReference type="EMBL" id="JAGPXC010000001">
    <property type="protein sequence ID" value="KAH6659452.1"/>
    <property type="molecule type" value="Genomic_DNA"/>
</dbReference>
<dbReference type="SMART" id="SM00855">
    <property type="entry name" value="PGAM"/>
    <property type="match status" value="1"/>
</dbReference>
<accession>A0A9P8UWE5</accession>
<protein>
    <submittedName>
        <fullName evidence="2">Histidine phosphatase superfamily</fullName>
    </submittedName>
</protein>
<dbReference type="InterPro" id="IPR050275">
    <property type="entry name" value="PGM_Phosphatase"/>
</dbReference>
<dbReference type="AlphaFoldDB" id="A0A9P8UWE5"/>
<dbReference type="PANTHER" id="PTHR48100">
    <property type="entry name" value="BROAD-SPECIFICITY PHOSPHATASE YOR283W-RELATED"/>
    <property type="match status" value="1"/>
</dbReference>
<keyword evidence="1" id="KW-0732">Signal</keyword>
<reference evidence="2" key="1">
    <citation type="journal article" date="2021" name="Nat. Commun.">
        <title>Genetic determinants of endophytism in the Arabidopsis root mycobiome.</title>
        <authorList>
            <person name="Mesny F."/>
            <person name="Miyauchi S."/>
            <person name="Thiergart T."/>
            <person name="Pickel B."/>
            <person name="Atanasova L."/>
            <person name="Karlsson M."/>
            <person name="Huettel B."/>
            <person name="Barry K.W."/>
            <person name="Haridas S."/>
            <person name="Chen C."/>
            <person name="Bauer D."/>
            <person name="Andreopoulos W."/>
            <person name="Pangilinan J."/>
            <person name="LaButti K."/>
            <person name="Riley R."/>
            <person name="Lipzen A."/>
            <person name="Clum A."/>
            <person name="Drula E."/>
            <person name="Henrissat B."/>
            <person name="Kohler A."/>
            <person name="Grigoriev I.V."/>
            <person name="Martin F.M."/>
            <person name="Hacquard S."/>
        </authorList>
    </citation>
    <scope>NUCLEOTIDE SEQUENCE</scope>
    <source>
        <strain evidence="2">MPI-SDFR-AT-0073</strain>
    </source>
</reference>
<dbReference type="RefSeq" id="XP_045963583.1">
    <property type="nucleotide sequence ID" value="XM_046095064.1"/>
</dbReference>
<dbReference type="InterPro" id="IPR029033">
    <property type="entry name" value="His_PPase_superfam"/>
</dbReference>
<name>A0A9P8UWE5_9PEZI</name>
<dbReference type="InterPro" id="IPR013078">
    <property type="entry name" value="His_Pase_superF_clade-1"/>
</dbReference>
<evidence type="ECO:0000256" key="1">
    <source>
        <dbReference type="SAM" id="SignalP"/>
    </source>
</evidence>
<comment type="caution">
    <text evidence="2">The sequence shown here is derived from an EMBL/GenBank/DDBJ whole genome shotgun (WGS) entry which is preliminary data.</text>
</comment>
<keyword evidence="3" id="KW-1185">Reference proteome</keyword>
<dbReference type="GO" id="GO:0005737">
    <property type="term" value="C:cytoplasm"/>
    <property type="evidence" value="ECO:0007669"/>
    <property type="project" value="TreeGrafter"/>
</dbReference>
<feature type="chain" id="PRO_5040477496" evidence="1">
    <location>
        <begin position="24"/>
        <end position="341"/>
    </location>
</feature>